<evidence type="ECO:0008006" key="3">
    <source>
        <dbReference type="Google" id="ProtNLM"/>
    </source>
</evidence>
<sequence length="674" mass="78692">MECYGYAWFLDKIDWETLTFRMQHRPHMQFNIPSMLGQYQTRYRTLRDVQADFIAVEEYFALMRKSSLDKARSYALLSLLADICLRAFRKDVFQHIRSTIRSQYRASALSGDVALCGPTLEKAIKDTHLPLHFVSGNRMTVKSVDALFTWLWGWQEVEFPQVCAPPSFLWYQDGGDQQAETYLWRPCCLDAYWQWSLHGSPAKPSLRSIYHTALLRDAVGMTILTGRRSPSRRQGLVYSQFYTSEKEIFDAAKTFPFRDGALESLALDPKIRAGMAACGRLGEPSHGDAEQVKSFGTREEHRMTWTLARRVRDRLEAMGDWDRETTVPVEYMPFWRLPTATFLGFVRANSNKFTTGFEYVRSLGTHGFISWEHSQAMIMFLRLLKFSISSHQIRREIALWCDEWQSRKTGKRLYGLGFSSTVKRYGYGWFLPKIDWERFTFLDELPGRSLFGNIHIVEAFKVRWRAVREAKDDFVKVETSGKMAAAVSVLGRLFLLMVWTCLRHFRKDVFSSIRASIRPEYRARAIEGDFTLCQANLEKMLMPEDGSDAPQYRLASGNKMAYKELDDFIDFLWDFNDGVARKHWERKGYRVLHERCVRIISASCGIEAGKAFTDRIKELFPLIHWIVPYPNNTVFWQHTKQHERMWLSIHQARLNDMTEAGEVVQWLDLNEMQE</sequence>
<keyword evidence="2" id="KW-1185">Reference proteome</keyword>
<proteinExistence type="predicted"/>
<gene>
    <name evidence="1" type="ORF">H2201_009192</name>
</gene>
<protein>
    <recommendedName>
        <fullName evidence="3">Core-binding (CB) domain-containing protein</fullName>
    </recommendedName>
</protein>
<dbReference type="EMBL" id="JAPDRL010000375">
    <property type="protein sequence ID" value="KAJ9652853.1"/>
    <property type="molecule type" value="Genomic_DNA"/>
</dbReference>
<feature type="non-terminal residue" evidence="1">
    <location>
        <position position="674"/>
    </location>
</feature>
<dbReference type="Proteomes" id="UP001172684">
    <property type="component" value="Unassembled WGS sequence"/>
</dbReference>
<name>A0ABQ9NGT7_9PEZI</name>
<comment type="caution">
    <text evidence="1">The sequence shown here is derived from an EMBL/GenBank/DDBJ whole genome shotgun (WGS) entry which is preliminary data.</text>
</comment>
<evidence type="ECO:0000313" key="1">
    <source>
        <dbReference type="EMBL" id="KAJ9652853.1"/>
    </source>
</evidence>
<reference evidence="1" key="1">
    <citation type="submission" date="2022-10" db="EMBL/GenBank/DDBJ databases">
        <title>Culturing micro-colonial fungi from biological soil crusts in the Mojave desert and describing Neophaeococcomyces mojavensis, and introducing the new genera and species Taxawa tesnikishii.</title>
        <authorList>
            <person name="Kurbessoian T."/>
            <person name="Stajich J.E."/>
        </authorList>
    </citation>
    <scope>NUCLEOTIDE SEQUENCE</scope>
    <source>
        <strain evidence="1">TK_1</strain>
    </source>
</reference>
<evidence type="ECO:0000313" key="2">
    <source>
        <dbReference type="Proteomes" id="UP001172684"/>
    </source>
</evidence>
<accession>A0ABQ9NGT7</accession>
<organism evidence="1 2">
    <name type="scientific">Coniosporium apollinis</name>
    <dbReference type="NCBI Taxonomy" id="61459"/>
    <lineage>
        <taxon>Eukaryota</taxon>
        <taxon>Fungi</taxon>
        <taxon>Dikarya</taxon>
        <taxon>Ascomycota</taxon>
        <taxon>Pezizomycotina</taxon>
        <taxon>Dothideomycetes</taxon>
        <taxon>Dothideomycetes incertae sedis</taxon>
        <taxon>Coniosporium</taxon>
    </lineage>
</organism>